<evidence type="ECO:0000313" key="15">
    <source>
        <dbReference type="Proteomes" id="UP001141806"/>
    </source>
</evidence>
<evidence type="ECO:0000313" key="14">
    <source>
        <dbReference type="EMBL" id="KAJ4957756.1"/>
    </source>
</evidence>
<dbReference type="Proteomes" id="UP001141806">
    <property type="component" value="Unassembled WGS sequence"/>
</dbReference>
<evidence type="ECO:0000256" key="4">
    <source>
        <dbReference type="ARBA" id="ARBA00022614"/>
    </source>
</evidence>
<evidence type="ECO:0000256" key="7">
    <source>
        <dbReference type="ARBA" id="ARBA00022737"/>
    </source>
</evidence>
<protein>
    <recommendedName>
        <fullName evidence="13">Leucine-rich repeat-containing N-terminal plant-type domain-containing protein</fullName>
    </recommendedName>
</protein>
<proteinExistence type="inferred from homology"/>
<evidence type="ECO:0000256" key="9">
    <source>
        <dbReference type="ARBA" id="ARBA00023136"/>
    </source>
</evidence>
<dbReference type="OrthoDB" id="1060944at2759"/>
<organism evidence="14 15">
    <name type="scientific">Protea cynaroides</name>
    <dbReference type="NCBI Taxonomy" id="273540"/>
    <lineage>
        <taxon>Eukaryota</taxon>
        <taxon>Viridiplantae</taxon>
        <taxon>Streptophyta</taxon>
        <taxon>Embryophyta</taxon>
        <taxon>Tracheophyta</taxon>
        <taxon>Spermatophyta</taxon>
        <taxon>Magnoliopsida</taxon>
        <taxon>Proteales</taxon>
        <taxon>Proteaceae</taxon>
        <taxon>Protea</taxon>
    </lineage>
</organism>
<gene>
    <name evidence="14" type="ORF">NE237_024867</name>
</gene>
<evidence type="ECO:0000256" key="2">
    <source>
        <dbReference type="ARBA" id="ARBA00009592"/>
    </source>
</evidence>
<dbReference type="FunFam" id="3.80.10.10:FF:000649">
    <property type="entry name" value="Leucine Rich Repeat family protein"/>
    <property type="match status" value="1"/>
</dbReference>
<evidence type="ECO:0000256" key="3">
    <source>
        <dbReference type="ARBA" id="ARBA00022475"/>
    </source>
</evidence>
<dbReference type="Gene3D" id="3.80.10.10">
    <property type="entry name" value="Ribonuclease Inhibitor"/>
    <property type="match status" value="4"/>
</dbReference>
<feature type="transmembrane region" description="Helical" evidence="11">
    <location>
        <begin position="831"/>
        <end position="854"/>
    </location>
</feature>
<evidence type="ECO:0000256" key="1">
    <source>
        <dbReference type="ARBA" id="ARBA00004251"/>
    </source>
</evidence>
<sequence length="893" mass="100141">MVGKTNCSSIQLLFFTLVYLGFLFLRSINGDPIVHCIENERIALVKFKEGLTDPSGRLSSWVGDHCCRWRGVTCSNRTGRVIKLNLQNPFEFREIRSLSDYKSFENSYLGGELSSSLLSLKHLNYLDLSQNYFSGISIPIFIGSLARLKYLNFSSSAFGGTVPPHLGNLSRLCYLDLHGNSGSENNDFQWLSRLSSLRYLDMGDVTFNGGGGVGLIQAINVLPSLLELHLSTCGLYDLPLTLPFLNLTSLTVLDVSSNYLNSSIPLWLFNISSLVSLDLSDNYFRGPFPNVLSHMSSLQVLKLSGNQISGQLPASIGRLSTLKLLDLSGNQLNGTIPNSIGRLSELKFLILGGNPWSGVISDVHLMHLRKLRQLKISSISQENPLAFDLRDDWVPSFRLEKMYIRDVQLGLTFPAWLRTQTQLSTLVLANVGISGNIPEWFWKFSSRKMEYLSLYENQLNGTVPNLLHFHHECFVDLGSNQFEGRIPVWSNVTDLYLSNNSFSGPIPSNISRMTSRLKGLDLSSNFLNGSIPPSIGKLQDLNWLVLSNNQLSGKLPQDWRSPELLYVLDLSNNNFSGKIPTSMGSLTSLGYLVLSNNSLYGEIPSSLRNCTSLRSLDLGNNRFSGNIPTWIRENGALRIRILRLRSNLFSGKIPKQLCYLSFLHYLDLAHNNLSGSIPQCFENFTVMSSDFSPTESGDDYNEKTKVVAKGRELEYSLFSNLYLLTGQIPEEIGNLRKLETLDLSKNKLSGPIPSSMSSLTFLSNLNLSYNELSGKIPSGNQLQTLDDKSIYMQNPLLCGPPLSAKCPGDETNQGQGLVESEEEDIDGFEMFWFYVGMAPGFVVGFWIICGTLLLKKSWRYAYFQLLEDWADKFYLLFTVNIARLRRKLRLERN</sequence>
<reference evidence="14" key="1">
    <citation type="journal article" date="2023" name="Plant J.">
        <title>The genome of the king protea, Protea cynaroides.</title>
        <authorList>
            <person name="Chang J."/>
            <person name="Duong T.A."/>
            <person name="Schoeman C."/>
            <person name="Ma X."/>
            <person name="Roodt D."/>
            <person name="Barker N."/>
            <person name="Li Z."/>
            <person name="Van de Peer Y."/>
            <person name="Mizrachi E."/>
        </authorList>
    </citation>
    <scope>NUCLEOTIDE SEQUENCE</scope>
    <source>
        <tissue evidence="14">Young leaves</tissue>
    </source>
</reference>
<comment type="caution">
    <text evidence="14">The sequence shown here is derived from an EMBL/GenBank/DDBJ whole genome shotgun (WGS) entry which is preliminary data.</text>
</comment>
<dbReference type="Pfam" id="PF00560">
    <property type="entry name" value="LRR_1"/>
    <property type="match status" value="7"/>
</dbReference>
<comment type="subcellular location">
    <subcellularLocation>
        <location evidence="1">Cell membrane</location>
        <topology evidence="1">Single-pass type I membrane protein</topology>
    </subcellularLocation>
</comment>
<evidence type="ECO:0000259" key="13">
    <source>
        <dbReference type="Pfam" id="PF08263"/>
    </source>
</evidence>
<evidence type="ECO:0000256" key="12">
    <source>
        <dbReference type="SAM" id="SignalP"/>
    </source>
</evidence>
<dbReference type="SUPFAM" id="SSF52047">
    <property type="entry name" value="RNI-like"/>
    <property type="match status" value="2"/>
</dbReference>
<comment type="similarity">
    <text evidence="2">Belongs to the RLP family.</text>
</comment>
<keyword evidence="8 11" id="KW-1133">Transmembrane helix</keyword>
<dbReference type="InterPro" id="IPR032675">
    <property type="entry name" value="LRR_dom_sf"/>
</dbReference>
<dbReference type="AlphaFoldDB" id="A0A9Q0H0P9"/>
<keyword evidence="9 11" id="KW-0472">Membrane</keyword>
<dbReference type="Pfam" id="PF08263">
    <property type="entry name" value="LRRNT_2"/>
    <property type="match status" value="1"/>
</dbReference>
<evidence type="ECO:0000256" key="10">
    <source>
        <dbReference type="ARBA" id="ARBA00023180"/>
    </source>
</evidence>
<keyword evidence="6 12" id="KW-0732">Signal</keyword>
<keyword evidence="15" id="KW-1185">Reference proteome</keyword>
<accession>A0A9Q0H0P9</accession>
<dbReference type="Pfam" id="PF13855">
    <property type="entry name" value="LRR_8"/>
    <property type="match status" value="2"/>
</dbReference>
<feature type="chain" id="PRO_5040444744" description="Leucine-rich repeat-containing N-terminal plant-type domain-containing protein" evidence="12">
    <location>
        <begin position="31"/>
        <end position="893"/>
    </location>
</feature>
<dbReference type="GO" id="GO:0009791">
    <property type="term" value="P:post-embryonic development"/>
    <property type="evidence" value="ECO:0007669"/>
    <property type="project" value="UniProtKB-ARBA"/>
</dbReference>
<keyword evidence="7" id="KW-0677">Repeat</keyword>
<keyword evidence="4" id="KW-0433">Leucine-rich repeat</keyword>
<dbReference type="InterPro" id="IPR046956">
    <property type="entry name" value="RLP23-like"/>
</dbReference>
<dbReference type="InterPro" id="IPR013210">
    <property type="entry name" value="LRR_N_plant-typ"/>
</dbReference>
<dbReference type="PANTHER" id="PTHR48063:SF90">
    <property type="entry name" value="OS11G0565920 PROTEIN"/>
    <property type="match status" value="1"/>
</dbReference>
<dbReference type="InterPro" id="IPR001611">
    <property type="entry name" value="Leu-rich_rpt"/>
</dbReference>
<dbReference type="SMART" id="SM00369">
    <property type="entry name" value="LRR_TYP"/>
    <property type="match status" value="9"/>
</dbReference>
<feature type="signal peptide" evidence="12">
    <location>
        <begin position="1"/>
        <end position="30"/>
    </location>
</feature>
<keyword evidence="10" id="KW-0325">Glycoprotein</keyword>
<evidence type="ECO:0000256" key="5">
    <source>
        <dbReference type="ARBA" id="ARBA00022692"/>
    </source>
</evidence>
<dbReference type="PRINTS" id="PR00019">
    <property type="entry name" value="LEURICHRPT"/>
</dbReference>
<evidence type="ECO:0000256" key="8">
    <source>
        <dbReference type="ARBA" id="ARBA00022989"/>
    </source>
</evidence>
<evidence type="ECO:0000256" key="6">
    <source>
        <dbReference type="ARBA" id="ARBA00022729"/>
    </source>
</evidence>
<dbReference type="FunFam" id="3.80.10.10:FF:000233">
    <property type="entry name" value="Leucine-rich repeat receptor-like protein kinase TDR"/>
    <property type="match status" value="1"/>
</dbReference>
<dbReference type="EMBL" id="JAMYWD010000010">
    <property type="protein sequence ID" value="KAJ4957756.1"/>
    <property type="molecule type" value="Genomic_DNA"/>
</dbReference>
<feature type="domain" description="Leucine-rich repeat-containing N-terminal plant-type" evidence="13">
    <location>
        <begin position="38"/>
        <end position="75"/>
    </location>
</feature>
<keyword evidence="3" id="KW-1003">Cell membrane</keyword>
<evidence type="ECO:0000256" key="11">
    <source>
        <dbReference type="SAM" id="Phobius"/>
    </source>
</evidence>
<name>A0A9Q0H0P9_9MAGN</name>
<keyword evidence="5 11" id="KW-0812">Transmembrane</keyword>
<dbReference type="GO" id="GO:0005886">
    <property type="term" value="C:plasma membrane"/>
    <property type="evidence" value="ECO:0007669"/>
    <property type="project" value="UniProtKB-SubCell"/>
</dbReference>
<dbReference type="PANTHER" id="PTHR48063">
    <property type="entry name" value="LRR RECEPTOR-LIKE KINASE"/>
    <property type="match status" value="1"/>
</dbReference>
<dbReference type="InterPro" id="IPR003591">
    <property type="entry name" value="Leu-rich_rpt_typical-subtyp"/>
</dbReference>